<dbReference type="InterPro" id="IPR013702">
    <property type="entry name" value="FIST_domain_N"/>
</dbReference>
<reference evidence="2" key="1">
    <citation type="submission" date="2020-05" db="EMBL/GenBank/DDBJ databases">
        <authorList>
            <person name="Chiriac C."/>
            <person name="Salcher M."/>
            <person name="Ghai R."/>
            <person name="Kavagutti S V."/>
        </authorList>
    </citation>
    <scope>NUCLEOTIDE SEQUENCE</scope>
</reference>
<dbReference type="SMART" id="SM00897">
    <property type="entry name" value="FIST"/>
    <property type="match status" value="1"/>
</dbReference>
<dbReference type="Pfam" id="PF10442">
    <property type="entry name" value="FIST_C"/>
    <property type="match status" value="1"/>
</dbReference>
<evidence type="ECO:0000259" key="1">
    <source>
        <dbReference type="SMART" id="SM00897"/>
    </source>
</evidence>
<dbReference type="Pfam" id="PF08495">
    <property type="entry name" value="FIST"/>
    <property type="match status" value="1"/>
</dbReference>
<gene>
    <name evidence="2" type="ORF">UFOPK1495_00985</name>
</gene>
<feature type="domain" description="FIST" evidence="1">
    <location>
        <begin position="31"/>
        <end position="217"/>
    </location>
</feature>
<sequence length="372" mass="37701">MQSAAALSTHPIASHATGDVIADILDLGRPSPDLAIVFATSAFSGASEDILRAIDVLLNPKKLLFVSSSGVIGAGSEVDGNAALSLWSYWSETLEDDVAFVGLDEGLAGVDYLSTRQLATAQTVIVLADPSVPMVTQTIDSLCELRTNKVISGGLLSGSNGTPAIQDSTGRSFGCVAVAFQTTAAEAMLAHGSAPLAGPMTITSSTGAMVCELDGAPALDVAYEVLHQADLEDRGSAAQNLALAVLDPETVMIIDVHEVLGADRETGALAVAASLPQGTIVAFHRKDSPGSISGLNEAFVGSRSSGALIFTCSLLDPEADNEGVSDLGSLTESLGTASYAGVHVSTVIGTGSGGPGLSAASLSAVIFGRRHH</sequence>
<organism evidence="2">
    <name type="scientific">freshwater metagenome</name>
    <dbReference type="NCBI Taxonomy" id="449393"/>
    <lineage>
        <taxon>unclassified sequences</taxon>
        <taxon>metagenomes</taxon>
        <taxon>ecological metagenomes</taxon>
    </lineage>
</organism>
<dbReference type="InterPro" id="IPR019494">
    <property type="entry name" value="FIST_C"/>
</dbReference>
<protein>
    <submittedName>
        <fullName evidence="2">Unannotated protein</fullName>
    </submittedName>
</protein>
<proteinExistence type="predicted"/>
<dbReference type="AlphaFoldDB" id="A0A6J6CMA7"/>
<evidence type="ECO:0000313" key="2">
    <source>
        <dbReference type="EMBL" id="CAB4552670.1"/>
    </source>
</evidence>
<accession>A0A6J6CMA7</accession>
<name>A0A6J6CMA7_9ZZZZ</name>
<dbReference type="EMBL" id="CAEZSU010000096">
    <property type="protein sequence ID" value="CAB4552670.1"/>
    <property type="molecule type" value="Genomic_DNA"/>
</dbReference>